<dbReference type="InterPro" id="IPR029063">
    <property type="entry name" value="SAM-dependent_MTases_sf"/>
</dbReference>
<dbReference type="PANTHER" id="PTHR32319:SF0">
    <property type="entry name" value="BACTERIAL HEMOLYSIN-LIKE PROTEIN"/>
    <property type="match status" value="1"/>
</dbReference>
<reference evidence="3 4" key="1">
    <citation type="journal article" date="2016" name="Nat. Commun.">
        <title>Thousands of microbial genomes shed light on interconnected biogeochemical processes in an aquifer system.</title>
        <authorList>
            <person name="Anantharaman K."/>
            <person name="Brown C.T."/>
            <person name="Hug L.A."/>
            <person name="Sharon I."/>
            <person name="Castelle C.J."/>
            <person name="Probst A.J."/>
            <person name="Thomas B.C."/>
            <person name="Singh A."/>
            <person name="Wilkins M.J."/>
            <person name="Karaoz U."/>
            <person name="Brodie E.L."/>
            <person name="Williams K.H."/>
            <person name="Hubbard S.S."/>
            <person name="Banfield J.F."/>
        </authorList>
    </citation>
    <scope>NUCLEOTIDE SEQUENCE [LARGE SCALE GENOMIC DNA]</scope>
</reference>
<gene>
    <name evidence="3" type="ORF">A3A78_02975</name>
</gene>
<dbReference type="PANTHER" id="PTHR32319">
    <property type="entry name" value="BACTERIAL HEMOLYSIN-LIKE PROTEIN"/>
    <property type="match status" value="1"/>
</dbReference>
<keyword evidence="1" id="KW-0694">RNA-binding</keyword>
<sequence>MNEGFVSRAGEKLSYALKFFNISVKDLICADFGSSTGGFVECLLREGARIVYSVDTSYGQLSYKLRNDKRVVVMERTNALHVTLPEHVDFISIDVSWTKQEKILPNTIKNLKIGGSVISLLKPHYEANWDLIRKGVLGDEDQEEVLKKTILKIKNVEGIRLNSYTISPIQGKRGGNKEYLLFLSKV</sequence>
<proteinExistence type="predicted"/>
<dbReference type="Gene3D" id="3.40.50.150">
    <property type="entry name" value="Vaccinia Virus protein VP39"/>
    <property type="match status" value="1"/>
</dbReference>
<evidence type="ECO:0000313" key="4">
    <source>
        <dbReference type="Proteomes" id="UP000176504"/>
    </source>
</evidence>
<dbReference type="GO" id="GO:0003723">
    <property type="term" value="F:RNA binding"/>
    <property type="evidence" value="ECO:0007669"/>
    <property type="project" value="UniProtKB-KW"/>
</dbReference>
<dbReference type="GO" id="GO:0032259">
    <property type="term" value="P:methylation"/>
    <property type="evidence" value="ECO:0007669"/>
    <property type="project" value="InterPro"/>
</dbReference>
<dbReference type="GO" id="GO:0008168">
    <property type="term" value="F:methyltransferase activity"/>
    <property type="evidence" value="ECO:0007669"/>
    <property type="project" value="InterPro"/>
</dbReference>
<evidence type="ECO:0000259" key="2">
    <source>
        <dbReference type="Pfam" id="PF01728"/>
    </source>
</evidence>
<feature type="domain" description="Ribosomal RNA methyltransferase FtsJ" evidence="2">
    <location>
        <begin position="5"/>
        <end position="184"/>
    </location>
</feature>
<dbReference type="Pfam" id="PF01728">
    <property type="entry name" value="FtsJ"/>
    <property type="match status" value="1"/>
</dbReference>
<comment type="caution">
    <text evidence="3">The sequence shown here is derived from an EMBL/GenBank/DDBJ whole genome shotgun (WGS) entry which is preliminary data.</text>
</comment>
<dbReference type="SUPFAM" id="SSF53335">
    <property type="entry name" value="S-adenosyl-L-methionine-dependent methyltransferases"/>
    <property type="match status" value="1"/>
</dbReference>
<organism evidence="3 4">
    <name type="scientific">candidate division WWE3 bacterium RIFCSPLOWO2_01_FULL_41_18</name>
    <dbReference type="NCBI Taxonomy" id="1802625"/>
    <lineage>
        <taxon>Bacteria</taxon>
        <taxon>Katanobacteria</taxon>
    </lineage>
</organism>
<dbReference type="InterPro" id="IPR002877">
    <property type="entry name" value="RNA_MeTrfase_FtsJ_dom"/>
</dbReference>
<dbReference type="Proteomes" id="UP000176504">
    <property type="component" value="Unassembled WGS sequence"/>
</dbReference>
<protein>
    <recommendedName>
        <fullName evidence="2">Ribosomal RNA methyltransferase FtsJ domain-containing protein</fullName>
    </recommendedName>
</protein>
<name>A0A1F4VCR9_UNCKA</name>
<dbReference type="AlphaFoldDB" id="A0A1F4VCR9"/>
<dbReference type="EMBL" id="MEVI01000003">
    <property type="protein sequence ID" value="OGC54919.1"/>
    <property type="molecule type" value="Genomic_DNA"/>
</dbReference>
<evidence type="ECO:0000256" key="1">
    <source>
        <dbReference type="ARBA" id="ARBA00022884"/>
    </source>
</evidence>
<evidence type="ECO:0000313" key="3">
    <source>
        <dbReference type="EMBL" id="OGC54919.1"/>
    </source>
</evidence>
<accession>A0A1F4VCR9</accession>
<dbReference type="InterPro" id="IPR047048">
    <property type="entry name" value="TlyA"/>
</dbReference>